<feature type="domain" description="Orotidine 5'-phosphate decarboxylase" evidence="13">
    <location>
        <begin position="9"/>
        <end position="234"/>
    </location>
</feature>
<dbReference type="InterPro" id="IPR047596">
    <property type="entry name" value="OMPdecase_bac"/>
</dbReference>
<comment type="subunit">
    <text evidence="3 9">Homodimer.</text>
</comment>
<dbReference type="Gene3D" id="3.20.20.70">
    <property type="entry name" value="Aldolase class I"/>
    <property type="match status" value="1"/>
</dbReference>
<evidence type="ECO:0000256" key="6">
    <source>
        <dbReference type="ARBA" id="ARBA00023239"/>
    </source>
</evidence>
<sequence>MATIAPHARVFCAADTDSLSSALDLAREIKGAVGGIKLGLEFFGACGPAGVTAVRAEGLPVFLDLKLYDIPNTVAHAVRALTPLGVDFMTLHASGGPAMLQAAVAAATAAATEFNVARPQLLAVTVLTSMDKSDLEAIGVAADPAEQVLRLARMAKAAGVDGVVCSAHEIKALRAELGPDFILMVPGIRPMGADHGDQKRVMTPAEAVAAGADHLVIGRPITQAADRKAAARAIATELGS</sequence>
<evidence type="ECO:0000256" key="7">
    <source>
        <dbReference type="ARBA" id="ARBA00049157"/>
    </source>
</evidence>
<feature type="active site" description="Proton donor" evidence="9">
    <location>
        <position position="66"/>
    </location>
</feature>
<comment type="pathway">
    <text evidence="2 9 12">Pyrimidine metabolism; UMP biosynthesis via de novo pathway; UMP from orotate: step 2/2.</text>
</comment>
<dbReference type="SUPFAM" id="SSF51366">
    <property type="entry name" value="Ribulose-phoshate binding barrel"/>
    <property type="match status" value="1"/>
</dbReference>
<feature type="binding site" evidence="9 11">
    <location>
        <position position="189"/>
    </location>
    <ligand>
        <name>substrate</name>
    </ligand>
</feature>
<dbReference type="SMART" id="SM00934">
    <property type="entry name" value="OMPdecase"/>
    <property type="match status" value="1"/>
</dbReference>
<organism evidence="14 15">
    <name type="scientific">Govanella unica</name>
    <dbReference type="NCBI Taxonomy" id="2975056"/>
    <lineage>
        <taxon>Bacteria</taxon>
        <taxon>Pseudomonadati</taxon>
        <taxon>Pseudomonadota</taxon>
        <taxon>Alphaproteobacteria</taxon>
        <taxon>Emcibacterales</taxon>
        <taxon>Govanellaceae</taxon>
        <taxon>Govanella</taxon>
    </lineage>
</organism>
<evidence type="ECO:0000256" key="10">
    <source>
        <dbReference type="PIRSR" id="PIRSR614732-1"/>
    </source>
</evidence>
<evidence type="ECO:0000256" key="4">
    <source>
        <dbReference type="ARBA" id="ARBA00022793"/>
    </source>
</evidence>
<evidence type="ECO:0000256" key="12">
    <source>
        <dbReference type="RuleBase" id="RU000512"/>
    </source>
</evidence>
<proteinExistence type="inferred from homology"/>
<dbReference type="PROSITE" id="PS00156">
    <property type="entry name" value="OMPDECASE"/>
    <property type="match status" value="1"/>
</dbReference>
<comment type="function">
    <text evidence="1 9">Catalyzes the decarboxylation of orotidine 5'-monophosphate (OMP) to uridine 5'-monophosphate (UMP).</text>
</comment>
<dbReference type="EMBL" id="JANWOI010000004">
    <property type="protein sequence ID" value="MDA5194583.1"/>
    <property type="molecule type" value="Genomic_DNA"/>
</dbReference>
<evidence type="ECO:0000256" key="8">
    <source>
        <dbReference type="ARBA" id="ARBA00061012"/>
    </source>
</evidence>
<dbReference type="NCBIfam" id="TIGR01740">
    <property type="entry name" value="pyrF"/>
    <property type="match status" value="1"/>
</dbReference>
<dbReference type="CDD" id="cd04725">
    <property type="entry name" value="OMP_decarboxylase_like"/>
    <property type="match status" value="1"/>
</dbReference>
<dbReference type="InterPro" id="IPR001754">
    <property type="entry name" value="OMPdeCOase_dom"/>
</dbReference>
<keyword evidence="6 9" id="KW-0456">Lyase</keyword>
<dbReference type="InterPro" id="IPR011060">
    <property type="entry name" value="RibuloseP-bd_barrel"/>
</dbReference>
<dbReference type="AlphaFoldDB" id="A0A9X3Z804"/>
<evidence type="ECO:0000256" key="2">
    <source>
        <dbReference type="ARBA" id="ARBA00004861"/>
    </source>
</evidence>
<evidence type="ECO:0000313" key="14">
    <source>
        <dbReference type="EMBL" id="MDA5194583.1"/>
    </source>
</evidence>
<dbReference type="GO" id="GO:0004590">
    <property type="term" value="F:orotidine-5'-phosphate decarboxylase activity"/>
    <property type="evidence" value="ECO:0007669"/>
    <property type="project" value="UniProtKB-UniRule"/>
</dbReference>
<feature type="active site" description="For OMPdecase activity" evidence="10">
    <location>
        <position position="69"/>
    </location>
</feature>
<dbReference type="GO" id="GO:0044205">
    <property type="term" value="P:'de novo' UMP biosynthetic process"/>
    <property type="evidence" value="ECO:0007669"/>
    <property type="project" value="UniProtKB-UniRule"/>
</dbReference>
<name>A0A9X3Z804_9PROT</name>
<dbReference type="InterPro" id="IPR013785">
    <property type="entry name" value="Aldolase_TIM"/>
</dbReference>
<feature type="binding site" evidence="9 11">
    <location>
        <position position="219"/>
    </location>
    <ligand>
        <name>substrate</name>
    </ligand>
</feature>
<keyword evidence="4 9" id="KW-0210">Decarboxylase</keyword>
<keyword evidence="15" id="KW-1185">Reference proteome</keyword>
<comment type="similarity">
    <text evidence="8 9">Belongs to the OMP decarboxylase family. Type 1 subfamily.</text>
</comment>
<dbReference type="GO" id="GO:0005829">
    <property type="term" value="C:cytosol"/>
    <property type="evidence" value="ECO:0007669"/>
    <property type="project" value="TreeGrafter"/>
</dbReference>
<dbReference type="RefSeq" id="WP_274944289.1">
    <property type="nucleotide sequence ID" value="NZ_JANWOI010000004.1"/>
</dbReference>
<feature type="binding site" evidence="9">
    <location>
        <begin position="64"/>
        <end position="73"/>
    </location>
    <ligand>
        <name>substrate</name>
    </ligand>
</feature>
<feature type="binding site" evidence="9 11">
    <location>
        <position position="218"/>
    </location>
    <ligand>
        <name>substrate</name>
    </ligand>
</feature>
<evidence type="ECO:0000256" key="9">
    <source>
        <dbReference type="HAMAP-Rule" id="MF_01200"/>
    </source>
</evidence>
<feature type="binding site" evidence="9 11">
    <location>
        <position position="128"/>
    </location>
    <ligand>
        <name>substrate</name>
    </ligand>
</feature>
<feature type="active site" description="For OMPdecase activity" evidence="10">
    <location>
        <position position="66"/>
    </location>
</feature>
<dbReference type="Proteomes" id="UP001141619">
    <property type="component" value="Unassembled WGS sequence"/>
</dbReference>
<dbReference type="PANTHER" id="PTHR32119">
    <property type="entry name" value="OROTIDINE 5'-PHOSPHATE DECARBOXYLASE"/>
    <property type="match status" value="1"/>
</dbReference>
<dbReference type="Pfam" id="PF00215">
    <property type="entry name" value="OMPdecase"/>
    <property type="match status" value="1"/>
</dbReference>
<dbReference type="NCBIfam" id="NF001273">
    <property type="entry name" value="PRK00230.1"/>
    <property type="match status" value="1"/>
</dbReference>
<dbReference type="PANTHER" id="PTHR32119:SF2">
    <property type="entry name" value="OROTIDINE 5'-PHOSPHATE DECARBOXYLASE"/>
    <property type="match status" value="1"/>
</dbReference>
<feature type="binding site" evidence="9 11">
    <location>
        <position position="37"/>
    </location>
    <ligand>
        <name>substrate</name>
    </ligand>
</feature>
<dbReference type="HAMAP" id="MF_01200_B">
    <property type="entry name" value="OMPdecase_type1_B"/>
    <property type="match status" value="1"/>
</dbReference>
<keyword evidence="5 9" id="KW-0665">Pyrimidine biosynthesis</keyword>
<evidence type="ECO:0000259" key="13">
    <source>
        <dbReference type="SMART" id="SM00934"/>
    </source>
</evidence>
<gene>
    <name evidence="9 14" type="primary">pyrF</name>
    <name evidence="14" type="ORF">NYP16_11540</name>
</gene>
<dbReference type="GO" id="GO:0006207">
    <property type="term" value="P:'de novo' pyrimidine nucleobase biosynthetic process"/>
    <property type="evidence" value="ECO:0007669"/>
    <property type="project" value="InterPro"/>
</dbReference>
<dbReference type="InterPro" id="IPR018089">
    <property type="entry name" value="OMPdecase_AS"/>
</dbReference>
<dbReference type="EC" id="4.1.1.23" evidence="9"/>
<feature type="binding site" evidence="9 11">
    <location>
        <position position="198"/>
    </location>
    <ligand>
        <name>substrate</name>
    </ligand>
</feature>
<protein>
    <recommendedName>
        <fullName evidence="9">Orotidine 5'-phosphate decarboxylase</fullName>
        <ecNumber evidence="9">4.1.1.23</ecNumber>
    </recommendedName>
    <alternativeName>
        <fullName evidence="9">OMP decarboxylase</fullName>
        <shortName evidence="9">OMPDCase</shortName>
        <shortName evidence="9">OMPdecase</shortName>
    </alternativeName>
</protein>
<evidence type="ECO:0000256" key="11">
    <source>
        <dbReference type="PIRSR" id="PIRSR614732-2"/>
    </source>
</evidence>
<feature type="active site" description="For OMPdecase activity" evidence="10">
    <location>
        <position position="64"/>
    </location>
</feature>
<reference evidence="14" key="1">
    <citation type="submission" date="2022-08" db="EMBL/GenBank/DDBJ databases">
        <authorList>
            <person name="Vandamme P."/>
            <person name="Hettiarachchi A."/>
            <person name="Peeters C."/>
            <person name="Cnockaert M."/>
            <person name="Carlier A."/>
        </authorList>
    </citation>
    <scope>NUCLEOTIDE SEQUENCE</scope>
    <source>
        <strain evidence="14">LMG 31809</strain>
    </source>
</reference>
<evidence type="ECO:0000256" key="3">
    <source>
        <dbReference type="ARBA" id="ARBA00011738"/>
    </source>
</evidence>
<reference evidence="14" key="2">
    <citation type="journal article" date="2023" name="Syst. Appl. Microbiol.">
        <title>Govania unica gen. nov., sp. nov., a rare biosphere bacterium that represents a novel family in the class Alphaproteobacteria.</title>
        <authorList>
            <person name="Vandamme P."/>
            <person name="Peeters C."/>
            <person name="Hettiarachchi A."/>
            <person name="Cnockaert M."/>
            <person name="Carlier A."/>
        </authorList>
    </citation>
    <scope>NUCLEOTIDE SEQUENCE</scope>
    <source>
        <strain evidence="14">LMG 31809</strain>
    </source>
</reference>
<comment type="catalytic activity">
    <reaction evidence="7 9 12">
        <text>orotidine 5'-phosphate + H(+) = UMP + CO2</text>
        <dbReference type="Rhea" id="RHEA:11596"/>
        <dbReference type="ChEBI" id="CHEBI:15378"/>
        <dbReference type="ChEBI" id="CHEBI:16526"/>
        <dbReference type="ChEBI" id="CHEBI:57538"/>
        <dbReference type="ChEBI" id="CHEBI:57865"/>
        <dbReference type="EC" id="4.1.1.23"/>
    </reaction>
</comment>
<accession>A0A9X3Z804</accession>
<feature type="binding site" evidence="9 11">
    <location>
        <position position="15"/>
    </location>
    <ligand>
        <name>substrate</name>
    </ligand>
</feature>
<evidence type="ECO:0000256" key="1">
    <source>
        <dbReference type="ARBA" id="ARBA00002356"/>
    </source>
</evidence>
<evidence type="ECO:0000256" key="5">
    <source>
        <dbReference type="ARBA" id="ARBA00022975"/>
    </source>
</evidence>
<dbReference type="InterPro" id="IPR014732">
    <property type="entry name" value="OMPdecase"/>
</dbReference>
<evidence type="ECO:0000313" key="15">
    <source>
        <dbReference type="Proteomes" id="UP001141619"/>
    </source>
</evidence>
<dbReference type="FunFam" id="3.20.20.70:FF:000015">
    <property type="entry name" value="Orotidine 5'-phosphate decarboxylase"/>
    <property type="match status" value="1"/>
</dbReference>
<comment type="caution">
    <text evidence="14">The sequence shown here is derived from an EMBL/GenBank/DDBJ whole genome shotgun (WGS) entry which is preliminary data.</text>
</comment>